<dbReference type="AlphaFoldDB" id="A0A1W1C6W9"/>
<name>A0A1W1C6W9_9ZZZZ</name>
<sequence length="199" mass="23742">MIKYIIITAMIIVKMNADILDNAINFWYVDKTYKQTRTYRYWSHKKKKTHKANKDMNIVQNAVDFWYIHETYKHTKTYNYYSDKKELLSNNYRDYKRYYPYRAIAIESLLETGVIAVGLIGIVQVGVPYILHSYPYFSTVDLGNIYAIPKYIKPKEIPYTNKLNTLRYRENYYLKDGVDIFLESKDILSSIQNDSNKSK</sequence>
<protein>
    <submittedName>
        <fullName evidence="1">Uncharacterized protein</fullName>
    </submittedName>
</protein>
<evidence type="ECO:0000313" key="1">
    <source>
        <dbReference type="EMBL" id="SFV61483.1"/>
    </source>
</evidence>
<gene>
    <name evidence="1" type="ORF">MNB_SV-9-1461</name>
</gene>
<dbReference type="EMBL" id="FPHG01000048">
    <property type="protein sequence ID" value="SFV61483.1"/>
    <property type="molecule type" value="Genomic_DNA"/>
</dbReference>
<reference evidence="1" key="1">
    <citation type="submission" date="2016-10" db="EMBL/GenBank/DDBJ databases">
        <authorList>
            <person name="de Groot N.N."/>
        </authorList>
    </citation>
    <scope>NUCLEOTIDE SEQUENCE</scope>
</reference>
<proteinExistence type="predicted"/>
<accession>A0A1W1C6W9</accession>
<organism evidence="1">
    <name type="scientific">hydrothermal vent metagenome</name>
    <dbReference type="NCBI Taxonomy" id="652676"/>
    <lineage>
        <taxon>unclassified sequences</taxon>
        <taxon>metagenomes</taxon>
        <taxon>ecological metagenomes</taxon>
    </lineage>
</organism>